<gene>
    <name evidence="1" type="ORF">ACD661_03365</name>
</gene>
<comment type="caution">
    <text evidence="1">The sequence shown here is derived from an EMBL/GenBank/DDBJ whole genome shotgun (WGS) entry which is preliminary data.</text>
</comment>
<evidence type="ECO:0000313" key="1">
    <source>
        <dbReference type="EMBL" id="MFJ1267594.1"/>
    </source>
</evidence>
<keyword evidence="2" id="KW-1185">Reference proteome</keyword>
<organism evidence="1 2">
    <name type="scientific">Legionella lytica</name>
    <dbReference type="NCBI Taxonomy" id="96232"/>
    <lineage>
        <taxon>Bacteria</taxon>
        <taxon>Pseudomonadati</taxon>
        <taxon>Pseudomonadota</taxon>
        <taxon>Gammaproteobacteria</taxon>
        <taxon>Legionellales</taxon>
        <taxon>Legionellaceae</taxon>
        <taxon>Legionella</taxon>
    </lineage>
</organism>
<accession>A0ABW8D4H7</accession>
<dbReference type="Pfam" id="PF05742">
    <property type="entry name" value="TANGO2"/>
    <property type="match status" value="1"/>
</dbReference>
<reference evidence="1 2" key="1">
    <citation type="submission" date="2024-08" db="EMBL/GenBank/DDBJ databases">
        <title>Draft Genome Sequence of Legionella lytica strain DSB2004, Isolated From a Fire Sprinkler System.</title>
        <authorList>
            <person name="Everhart A.D."/>
            <person name="Kidane D.T."/>
            <person name="Farone A.L."/>
            <person name="Farone M.B."/>
        </authorList>
    </citation>
    <scope>NUCLEOTIDE SEQUENCE [LARGE SCALE GENOMIC DNA]</scope>
    <source>
        <strain evidence="1 2">DSB2004</strain>
    </source>
</reference>
<dbReference type="RefSeq" id="WP_400186299.1">
    <property type="nucleotide sequence ID" value="NZ_JBGORX010000001.1"/>
</dbReference>
<dbReference type="InterPro" id="IPR008551">
    <property type="entry name" value="TANGO2"/>
</dbReference>
<sequence>MCLALIAIEQHPLYPLIILSNRDEFFNRATAPAHYWDDAPGVFAGKDLVSGGTWLGVNQQGRFSLITNYREPRHYNAECLSRGLLAKNFLLENAIESPQDYVLELIPYADSYNGFNLLVGNMRDMFYFSNRENKIKKLSPGLYGLSNHLLDTPWYKVLRAKELFHNLVPQLICAQTPEEINALLFPILENHHFAPEHLLPQTGVPLEFERALSSIFVNIPSRQYGTRCSTSVLFTKDTTFFAERIVENAQAKITNIMPIKYQS</sequence>
<evidence type="ECO:0000313" key="2">
    <source>
        <dbReference type="Proteomes" id="UP001615550"/>
    </source>
</evidence>
<proteinExistence type="predicted"/>
<dbReference type="PANTHER" id="PTHR17985">
    <property type="entry name" value="SER/THR-RICH PROTEIN T10 IN DGCR REGION"/>
    <property type="match status" value="1"/>
</dbReference>
<dbReference type="EMBL" id="JBGORX010000001">
    <property type="protein sequence ID" value="MFJ1267594.1"/>
    <property type="molecule type" value="Genomic_DNA"/>
</dbReference>
<dbReference type="Proteomes" id="UP001615550">
    <property type="component" value="Unassembled WGS sequence"/>
</dbReference>
<name>A0ABW8D4H7_9GAMM</name>
<protein>
    <submittedName>
        <fullName evidence="1">NRDE family protein</fullName>
    </submittedName>
</protein>
<dbReference type="PANTHER" id="PTHR17985:SF8">
    <property type="entry name" value="TRANSPORT AND GOLGI ORGANIZATION PROTEIN 2 HOMOLOG"/>
    <property type="match status" value="1"/>
</dbReference>